<dbReference type="GO" id="GO:0006508">
    <property type="term" value="P:proteolysis"/>
    <property type="evidence" value="ECO:0007669"/>
    <property type="project" value="InterPro"/>
</dbReference>
<dbReference type="Gene3D" id="2.140.10.30">
    <property type="entry name" value="Dipeptidylpeptidase IV, N-terminal domain"/>
    <property type="match status" value="1"/>
</dbReference>
<protein>
    <recommendedName>
        <fullName evidence="1">Dipeptidylpeptidase IV N-terminal domain-containing protein</fullName>
    </recommendedName>
</protein>
<feature type="non-terminal residue" evidence="2">
    <location>
        <position position="1"/>
    </location>
</feature>
<dbReference type="OrthoDB" id="16520at2759"/>
<dbReference type="Proteomes" id="UP000054047">
    <property type="component" value="Unassembled WGS sequence"/>
</dbReference>
<dbReference type="AlphaFoldDB" id="A0A0C2D4T0"/>
<evidence type="ECO:0000259" key="1">
    <source>
        <dbReference type="Pfam" id="PF00930"/>
    </source>
</evidence>
<dbReference type="SUPFAM" id="SSF82171">
    <property type="entry name" value="DPP6 N-terminal domain-like"/>
    <property type="match status" value="1"/>
</dbReference>
<evidence type="ECO:0000313" key="3">
    <source>
        <dbReference type="Proteomes" id="UP000054047"/>
    </source>
</evidence>
<organism evidence="2 3">
    <name type="scientific">Ancylostoma duodenale</name>
    <dbReference type="NCBI Taxonomy" id="51022"/>
    <lineage>
        <taxon>Eukaryota</taxon>
        <taxon>Metazoa</taxon>
        <taxon>Ecdysozoa</taxon>
        <taxon>Nematoda</taxon>
        <taxon>Chromadorea</taxon>
        <taxon>Rhabditida</taxon>
        <taxon>Rhabditina</taxon>
        <taxon>Rhabditomorpha</taxon>
        <taxon>Strongyloidea</taxon>
        <taxon>Ancylostomatidae</taxon>
        <taxon>Ancylostomatinae</taxon>
        <taxon>Ancylostoma</taxon>
    </lineage>
</organism>
<dbReference type="InterPro" id="IPR002469">
    <property type="entry name" value="Peptidase_S9B_N"/>
</dbReference>
<name>A0A0C2D4T0_9BILA</name>
<reference evidence="2 3" key="1">
    <citation type="submission" date="2013-12" db="EMBL/GenBank/DDBJ databases">
        <title>Draft genome of the parsitic nematode Ancylostoma duodenale.</title>
        <authorList>
            <person name="Mitreva M."/>
        </authorList>
    </citation>
    <scope>NUCLEOTIDE SEQUENCE [LARGE SCALE GENOMIC DNA]</scope>
    <source>
        <strain evidence="2 3">Zhejiang</strain>
    </source>
</reference>
<sequence>LTYKVGITKTNDEAQRIFKWNPVDDDYVFWQDDHLYYCDSAESATSIQISDGGPNWEHGIFDWVYEEEIFGRGSEVSFNNYCHFGQNMRSYL</sequence>
<evidence type="ECO:0000313" key="2">
    <source>
        <dbReference type="EMBL" id="KIH57127.1"/>
    </source>
</evidence>
<accession>A0A0C2D4T0</accession>
<proteinExistence type="predicted"/>
<feature type="domain" description="Dipeptidylpeptidase IV N-terminal" evidence="1">
    <location>
        <begin position="11"/>
        <end position="78"/>
    </location>
</feature>
<gene>
    <name evidence="2" type="ORF">ANCDUO_12684</name>
</gene>
<dbReference type="Pfam" id="PF00930">
    <property type="entry name" value="DPPIV_N"/>
    <property type="match status" value="1"/>
</dbReference>
<dbReference type="EMBL" id="KN734784">
    <property type="protein sequence ID" value="KIH57127.1"/>
    <property type="molecule type" value="Genomic_DNA"/>
</dbReference>
<keyword evidence="3" id="KW-1185">Reference proteome</keyword>